<keyword evidence="1" id="KW-0812">Transmembrane</keyword>
<gene>
    <name evidence="2" type="ORF">JP39_02770</name>
</gene>
<reference evidence="2 3" key="1">
    <citation type="submission" date="2015-08" db="EMBL/GenBank/DDBJ databases">
        <title>Genomic sequence of Lactobacillus heilongjiangensis DSM 28069, isolated from Chinese traditional pickle.</title>
        <authorList>
            <person name="Jiang X."/>
            <person name="Zheng B."/>
            <person name="Cheng H."/>
        </authorList>
    </citation>
    <scope>NUCLEOTIDE SEQUENCE [LARGE SCALE GENOMIC DNA]</scope>
    <source>
        <strain evidence="2 3">DSM 28069</strain>
    </source>
</reference>
<organism evidence="2 3">
    <name type="scientific">Companilactobacillus heilongjiangensis</name>
    <dbReference type="NCBI Taxonomy" id="1074467"/>
    <lineage>
        <taxon>Bacteria</taxon>
        <taxon>Bacillati</taxon>
        <taxon>Bacillota</taxon>
        <taxon>Bacilli</taxon>
        <taxon>Lactobacillales</taxon>
        <taxon>Lactobacillaceae</taxon>
        <taxon>Companilactobacillus</taxon>
    </lineage>
</organism>
<sequence>MYFSPSFLQNTLYIVAVILIAFIAYVISYKIKHNIKIWDKSLTLASIVLVNTLYSILGGFIDLPYELSSVVTGGLSLVAFGYIVVIIWELHKQRKTSKKKA</sequence>
<feature type="transmembrane region" description="Helical" evidence="1">
    <location>
        <begin position="12"/>
        <end position="29"/>
    </location>
</feature>
<dbReference type="EMBL" id="CP012559">
    <property type="protein sequence ID" value="ALB28395.1"/>
    <property type="molecule type" value="Genomic_DNA"/>
</dbReference>
<keyword evidence="3" id="KW-1185">Reference proteome</keyword>
<dbReference type="OrthoDB" id="2320579at2"/>
<feature type="transmembrane region" description="Helical" evidence="1">
    <location>
        <begin position="67"/>
        <end position="90"/>
    </location>
</feature>
<dbReference type="AlphaFoldDB" id="A0A0K2LAV0"/>
<evidence type="ECO:0000313" key="3">
    <source>
        <dbReference type="Proteomes" id="UP000061546"/>
    </source>
</evidence>
<evidence type="ECO:0000313" key="2">
    <source>
        <dbReference type="EMBL" id="ALB28395.1"/>
    </source>
</evidence>
<keyword evidence="1" id="KW-0472">Membrane</keyword>
<feature type="transmembrane region" description="Helical" evidence="1">
    <location>
        <begin position="41"/>
        <end position="61"/>
    </location>
</feature>
<evidence type="ECO:0000256" key="1">
    <source>
        <dbReference type="SAM" id="Phobius"/>
    </source>
</evidence>
<dbReference type="RefSeq" id="WP_041500034.1">
    <property type="nucleotide sequence ID" value="NZ_BJDV01000007.1"/>
</dbReference>
<protein>
    <submittedName>
        <fullName evidence="2">Uncharacterized protein</fullName>
    </submittedName>
</protein>
<accession>A0A0K2LAV0</accession>
<name>A0A0K2LAV0_9LACO</name>
<dbReference type="KEGG" id="lhi:JP39_02770"/>
<dbReference type="Proteomes" id="UP000061546">
    <property type="component" value="Chromosome"/>
</dbReference>
<proteinExistence type="predicted"/>
<keyword evidence="1" id="KW-1133">Transmembrane helix</keyword>